<evidence type="ECO:0000256" key="1">
    <source>
        <dbReference type="SAM" id="Phobius"/>
    </source>
</evidence>
<gene>
    <name evidence="2" type="ORF">LE190_02240</name>
</gene>
<evidence type="ECO:0000313" key="3">
    <source>
        <dbReference type="Proteomes" id="UP001198602"/>
    </source>
</evidence>
<keyword evidence="3" id="KW-1185">Reference proteome</keyword>
<protein>
    <submittedName>
        <fullName evidence="2">Uncharacterized protein</fullName>
    </submittedName>
</protein>
<dbReference type="Proteomes" id="UP001198602">
    <property type="component" value="Unassembled WGS sequence"/>
</dbReference>
<keyword evidence="1" id="KW-0472">Membrane</keyword>
<dbReference type="RefSeq" id="WP_225237185.1">
    <property type="nucleotide sequence ID" value="NZ_JAHYBX010000001.1"/>
</dbReference>
<sequence length="53" mass="5788">MNTIQAISARHGVKRRTPAPPCKPRFAFYPLLGICLVVLTAVLAYGAVYLLLC</sequence>
<accession>A0ABS7Y886</accession>
<keyword evidence="1" id="KW-0812">Transmembrane</keyword>
<proteinExistence type="predicted"/>
<organism evidence="2 3">
    <name type="scientific">Massilia hydrophila</name>
    <dbReference type="NCBI Taxonomy" id="3044279"/>
    <lineage>
        <taxon>Bacteria</taxon>
        <taxon>Pseudomonadati</taxon>
        <taxon>Pseudomonadota</taxon>
        <taxon>Betaproteobacteria</taxon>
        <taxon>Burkholderiales</taxon>
        <taxon>Oxalobacteraceae</taxon>
        <taxon>Telluria group</taxon>
        <taxon>Massilia</taxon>
    </lineage>
</organism>
<comment type="caution">
    <text evidence="2">The sequence shown here is derived from an EMBL/GenBank/DDBJ whole genome shotgun (WGS) entry which is preliminary data.</text>
</comment>
<reference evidence="2 3" key="1">
    <citation type="submission" date="2021-07" db="EMBL/GenBank/DDBJ databases">
        <title>Characterization of Violacein-producing bacteria and related species.</title>
        <authorList>
            <person name="Wilson H.S."/>
            <person name="De Leon M.E."/>
        </authorList>
    </citation>
    <scope>NUCLEOTIDE SEQUENCE [LARGE SCALE GENOMIC DNA]</scope>
    <source>
        <strain evidence="2 3">HSC-2F05</strain>
    </source>
</reference>
<name>A0ABS7Y886_9BURK</name>
<feature type="transmembrane region" description="Helical" evidence="1">
    <location>
        <begin position="26"/>
        <end position="52"/>
    </location>
</feature>
<evidence type="ECO:0000313" key="2">
    <source>
        <dbReference type="EMBL" id="MCA1854749.1"/>
    </source>
</evidence>
<dbReference type="EMBL" id="JAHYBX010000001">
    <property type="protein sequence ID" value="MCA1854749.1"/>
    <property type="molecule type" value="Genomic_DNA"/>
</dbReference>
<keyword evidence="1" id="KW-1133">Transmembrane helix</keyword>